<gene>
    <name evidence="1" type="ORF">H9964_00500</name>
</gene>
<organism evidence="1 2">
    <name type="scientific">Candidatus Gallimonas intestinavium</name>
    <dbReference type="NCBI Taxonomy" id="2838603"/>
    <lineage>
        <taxon>Bacteria</taxon>
        <taxon>Bacillati</taxon>
        <taxon>Bacillota</taxon>
        <taxon>Clostridia</taxon>
        <taxon>Candidatus Gallimonas</taxon>
    </lineage>
</organism>
<proteinExistence type="predicted"/>
<protein>
    <submittedName>
        <fullName evidence="1">DUF3604 domain-containing protein</fullName>
    </submittedName>
</protein>
<comment type="caution">
    <text evidence="1">The sequence shown here is derived from an EMBL/GenBank/DDBJ whole genome shotgun (WGS) entry which is preliminary data.</text>
</comment>
<sequence length="402" mass="45558">MKNMDHPERKAARSYDLPGRSRTFTDIVYSGEGNAAEKYAALTKAEHMFDPPAPEFDLFIGEMHGHTRLSDGDPSIDDYFINLRDVAKVDFAAVSDHDHGGVGKPELWVGSPSKWDMIREKVKEYNEPGKFTTILAYERDSYPYYNNMIVYYKSHDGEMIRGVRDGEITAEELRDALSRDDILLIPHDTYYLSAGADLSRIPLSLLTPLIEIYSRGDAAEYMGNPANGQDSLCEGGWWQDALKRGAHMGCIAGSDDHFCKNGLITDAPYPFNYPGLTGVWAKANTPEAIFEALKARRCYAFMGGRVSVDFRINGHWMGEVFTSSPDADRTVWFNVSADAPVKKVTVVKNCRDYLIFKRESALFFDYRREQAEDCYYLRIELEGGRYAWTSPVWVKTPDDTEQ</sequence>
<reference evidence="1" key="2">
    <citation type="submission" date="2021-04" db="EMBL/GenBank/DDBJ databases">
        <authorList>
            <person name="Gilroy R."/>
        </authorList>
    </citation>
    <scope>NUCLEOTIDE SEQUENCE</scope>
    <source>
        <strain evidence="1">ChiW7-2402</strain>
    </source>
</reference>
<accession>A0A9D2JZW4</accession>
<dbReference type="SUPFAM" id="SSF89550">
    <property type="entry name" value="PHP domain-like"/>
    <property type="match status" value="1"/>
</dbReference>
<dbReference type="AlphaFoldDB" id="A0A9D2JZW4"/>
<dbReference type="InterPro" id="IPR022028">
    <property type="entry name" value="DUF3604"/>
</dbReference>
<name>A0A9D2JZW4_9FIRM</name>
<dbReference type="Gene3D" id="3.20.20.140">
    <property type="entry name" value="Metal-dependent hydrolases"/>
    <property type="match status" value="1"/>
</dbReference>
<reference evidence="1" key="1">
    <citation type="journal article" date="2021" name="PeerJ">
        <title>Extensive microbial diversity within the chicken gut microbiome revealed by metagenomics and culture.</title>
        <authorList>
            <person name="Gilroy R."/>
            <person name="Ravi A."/>
            <person name="Getino M."/>
            <person name="Pursley I."/>
            <person name="Horton D.L."/>
            <person name="Alikhan N.F."/>
            <person name="Baker D."/>
            <person name="Gharbi K."/>
            <person name="Hall N."/>
            <person name="Watson M."/>
            <person name="Adriaenssens E.M."/>
            <person name="Foster-Nyarko E."/>
            <person name="Jarju S."/>
            <person name="Secka A."/>
            <person name="Antonio M."/>
            <person name="Oren A."/>
            <person name="Chaudhuri R.R."/>
            <person name="La Ragione R."/>
            <person name="Hildebrand F."/>
            <person name="Pallen M.J."/>
        </authorList>
    </citation>
    <scope>NUCLEOTIDE SEQUENCE</scope>
    <source>
        <strain evidence="1">ChiW7-2402</strain>
    </source>
</reference>
<evidence type="ECO:0000313" key="1">
    <source>
        <dbReference type="EMBL" id="HIZ72039.1"/>
    </source>
</evidence>
<dbReference type="InterPro" id="IPR016195">
    <property type="entry name" value="Pol/histidinol_Pase-like"/>
</dbReference>
<dbReference type="EMBL" id="DXBB01000007">
    <property type="protein sequence ID" value="HIZ72039.1"/>
    <property type="molecule type" value="Genomic_DNA"/>
</dbReference>
<dbReference type="Proteomes" id="UP000824102">
    <property type="component" value="Unassembled WGS sequence"/>
</dbReference>
<dbReference type="Pfam" id="PF12228">
    <property type="entry name" value="DUF3604"/>
    <property type="match status" value="1"/>
</dbReference>
<evidence type="ECO:0000313" key="2">
    <source>
        <dbReference type="Proteomes" id="UP000824102"/>
    </source>
</evidence>